<feature type="signal peptide" evidence="2">
    <location>
        <begin position="1"/>
        <end position="22"/>
    </location>
</feature>
<dbReference type="PROSITE" id="PS51257">
    <property type="entry name" value="PROKAR_LIPOPROTEIN"/>
    <property type="match status" value="1"/>
</dbReference>
<feature type="chain" id="PRO_5045904601" evidence="2">
    <location>
        <begin position="23"/>
        <end position="214"/>
    </location>
</feature>
<feature type="compositionally biased region" description="Low complexity" evidence="1">
    <location>
        <begin position="43"/>
        <end position="61"/>
    </location>
</feature>
<dbReference type="InterPro" id="IPR005183">
    <property type="entry name" value="DUF305_CopM-like"/>
</dbReference>
<feature type="domain" description="DUF305" evidence="3">
    <location>
        <begin position="66"/>
        <end position="209"/>
    </location>
</feature>
<dbReference type="InterPro" id="IPR012347">
    <property type="entry name" value="Ferritin-like"/>
</dbReference>
<reference evidence="4 5" key="1">
    <citation type="journal article" date="2019" name="Int. J. Syst. Evol. Microbiol.">
        <title>The Global Catalogue of Microorganisms (GCM) 10K type strain sequencing project: providing services to taxonomists for standard genome sequencing and annotation.</title>
        <authorList>
            <consortium name="The Broad Institute Genomics Platform"/>
            <consortium name="The Broad Institute Genome Sequencing Center for Infectious Disease"/>
            <person name="Wu L."/>
            <person name="Ma J."/>
        </authorList>
    </citation>
    <scope>NUCLEOTIDE SEQUENCE [LARGE SCALE GENOMIC DNA]</scope>
    <source>
        <strain evidence="4 5">JCM 16259</strain>
    </source>
</reference>
<dbReference type="PANTHER" id="PTHR36933">
    <property type="entry name" value="SLL0788 PROTEIN"/>
    <property type="match status" value="1"/>
</dbReference>
<accession>A0ABN3LBN6</accession>
<keyword evidence="2" id="KW-0732">Signal</keyword>
<comment type="caution">
    <text evidence="4">The sequence shown here is derived from an EMBL/GenBank/DDBJ whole genome shotgun (WGS) entry which is preliminary data.</text>
</comment>
<evidence type="ECO:0000256" key="2">
    <source>
        <dbReference type="SAM" id="SignalP"/>
    </source>
</evidence>
<dbReference type="Proteomes" id="UP001500730">
    <property type="component" value="Unassembled WGS sequence"/>
</dbReference>
<evidence type="ECO:0000313" key="5">
    <source>
        <dbReference type="Proteomes" id="UP001500730"/>
    </source>
</evidence>
<evidence type="ECO:0000256" key="1">
    <source>
        <dbReference type="SAM" id="MobiDB-lite"/>
    </source>
</evidence>
<keyword evidence="5" id="KW-1185">Reference proteome</keyword>
<evidence type="ECO:0000313" key="4">
    <source>
        <dbReference type="EMBL" id="GAA2479503.1"/>
    </source>
</evidence>
<organism evidence="4 5">
    <name type="scientific">Terrabacter carboxydivorans</name>
    <dbReference type="NCBI Taxonomy" id="619730"/>
    <lineage>
        <taxon>Bacteria</taxon>
        <taxon>Bacillati</taxon>
        <taxon>Actinomycetota</taxon>
        <taxon>Actinomycetes</taxon>
        <taxon>Micrococcales</taxon>
        <taxon>Intrasporangiaceae</taxon>
        <taxon>Terrabacter</taxon>
    </lineage>
</organism>
<gene>
    <name evidence="4" type="ORF">GCM10009858_16340</name>
</gene>
<evidence type="ECO:0000259" key="3">
    <source>
        <dbReference type="Pfam" id="PF03713"/>
    </source>
</evidence>
<dbReference type="Pfam" id="PF03713">
    <property type="entry name" value="DUF305"/>
    <property type="match status" value="1"/>
</dbReference>
<feature type="region of interest" description="Disordered" evidence="1">
    <location>
        <begin position="24"/>
        <end position="62"/>
    </location>
</feature>
<sequence>MNRTLRTLAAAAALATTLAVGACSSGTPGASHDSGHGMGGAPTALQGSTSGSTASSDGTAGQNQADVTFASSMVPHHQQAIAMADLALAQATDPRVKQLAAQIKDAQDPEIRTMTGWLTSWGSAPMPSGHDMGGMEMDGMMTDQQMHDLEQSSGAAFDRMWLQMMIQHHQGAVAMARTQLEQGRLPEVKTLSRAVIDGQTKEIDTMTRLVDLMR</sequence>
<dbReference type="EMBL" id="BAAARE010000006">
    <property type="protein sequence ID" value="GAA2479503.1"/>
    <property type="molecule type" value="Genomic_DNA"/>
</dbReference>
<name>A0ABN3LBN6_9MICO</name>
<proteinExistence type="predicted"/>
<dbReference type="PANTHER" id="PTHR36933:SF1">
    <property type="entry name" value="SLL0788 PROTEIN"/>
    <property type="match status" value="1"/>
</dbReference>
<dbReference type="Gene3D" id="1.20.1260.10">
    <property type="match status" value="1"/>
</dbReference>
<protein>
    <submittedName>
        <fullName evidence="4">DUF305 domain-containing protein</fullName>
    </submittedName>
</protein>